<evidence type="ECO:0000256" key="1">
    <source>
        <dbReference type="SAM" id="SignalP"/>
    </source>
</evidence>
<name>A0A010S770_PSEFL</name>
<dbReference type="RefSeq" id="WP_019689954.1">
    <property type="nucleotide sequence ID" value="NZ_AFOY02000004.1"/>
</dbReference>
<dbReference type="Proteomes" id="UP000022611">
    <property type="component" value="Unassembled WGS sequence"/>
</dbReference>
<dbReference type="HOGENOM" id="CLU_1685072_0_0_6"/>
<keyword evidence="1" id="KW-0732">Signal</keyword>
<proteinExistence type="predicted"/>
<dbReference type="EMBL" id="AFOY02000004">
    <property type="protein sequence ID" value="EXF96289.1"/>
    <property type="molecule type" value="Genomic_DNA"/>
</dbReference>
<dbReference type="PATRIC" id="fig|1042209.11.peg.663"/>
<comment type="caution">
    <text evidence="2">The sequence shown here is derived from an EMBL/GenBank/DDBJ whole genome shotgun (WGS) entry which is preliminary data.</text>
</comment>
<sequence>MKTISFIAALLLSATCTAADMSKSCSIVDCNPGDKAVTFIESKNEFYFACPTLDIAEYVTTTIGMVEATYQITGKLPNISTKTGEPEFEGQTKEMLDMLRSKAEVSTYDEAQAQCQKGKSKISVTVMNNPEDTMSIWVSGSDNKPFWMPKAFLNKR</sequence>
<evidence type="ECO:0000313" key="2">
    <source>
        <dbReference type="EMBL" id="EXF96289.1"/>
    </source>
</evidence>
<dbReference type="AlphaFoldDB" id="A0A010S770"/>
<organism evidence="2 3">
    <name type="scientific">Pseudomonas fluorescens HK44</name>
    <dbReference type="NCBI Taxonomy" id="1042209"/>
    <lineage>
        <taxon>Bacteria</taxon>
        <taxon>Pseudomonadati</taxon>
        <taxon>Pseudomonadota</taxon>
        <taxon>Gammaproteobacteria</taxon>
        <taxon>Pseudomonadales</taxon>
        <taxon>Pseudomonadaceae</taxon>
        <taxon>Pseudomonas</taxon>
    </lineage>
</organism>
<gene>
    <name evidence="2" type="ORF">HK44_020690</name>
</gene>
<feature type="chain" id="PRO_5001457786" evidence="1">
    <location>
        <begin position="19"/>
        <end position="156"/>
    </location>
</feature>
<reference evidence="2 3" key="1">
    <citation type="journal article" date="2011" name="J. Bacteriol.">
        <title>Draft genome sequence of the polycyclic aromatic hydrocarbon-degrading, genetically engineered bioluminescent bioreporter Pseudomonas fluorescens HK44.</title>
        <authorList>
            <person name="Chauhan A."/>
            <person name="Layton A.C."/>
            <person name="Williams D.E."/>
            <person name="Smartt A.E."/>
            <person name="Ripp S."/>
            <person name="Karpinets T.V."/>
            <person name="Brown S.D."/>
            <person name="Sayler G.S."/>
        </authorList>
    </citation>
    <scope>NUCLEOTIDE SEQUENCE [LARGE SCALE GENOMIC DNA]</scope>
    <source>
        <strain evidence="2 3">HK44</strain>
    </source>
</reference>
<protein>
    <submittedName>
        <fullName evidence="2">Uncharacterized protein</fullName>
    </submittedName>
</protein>
<feature type="signal peptide" evidence="1">
    <location>
        <begin position="1"/>
        <end position="18"/>
    </location>
</feature>
<dbReference type="eggNOG" id="COG2093">
    <property type="taxonomic scope" value="Bacteria"/>
</dbReference>
<accession>A0A010S770</accession>
<dbReference type="OrthoDB" id="7029963at2"/>
<evidence type="ECO:0000313" key="3">
    <source>
        <dbReference type="Proteomes" id="UP000022611"/>
    </source>
</evidence>